<evidence type="ECO:0000313" key="1">
    <source>
        <dbReference type="EMBL" id="KMQ85086.1"/>
    </source>
</evidence>
<comment type="caution">
    <text evidence="1">The sequence shown here is derived from an EMBL/GenBank/DDBJ whole genome shotgun (WGS) entry which is preliminary data.</text>
</comment>
<name>A0A0J7K4J6_LASNI</name>
<accession>A0A0J7K4J6</accession>
<dbReference type="Proteomes" id="UP000036403">
    <property type="component" value="Unassembled WGS sequence"/>
</dbReference>
<gene>
    <name evidence="1" type="ORF">RF55_16579</name>
</gene>
<dbReference type="EMBL" id="LBMM01014666">
    <property type="protein sequence ID" value="KMQ85086.1"/>
    <property type="molecule type" value="Genomic_DNA"/>
</dbReference>
<evidence type="ECO:0000313" key="2">
    <source>
        <dbReference type="Proteomes" id="UP000036403"/>
    </source>
</evidence>
<organism evidence="1 2">
    <name type="scientific">Lasius niger</name>
    <name type="common">Black garden ant</name>
    <dbReference type="NCBI Taxonomy" id="67767"/>
    <lineage>
        <taxon>Eukaryota</taxon>
        <taxon>Metazoa</taxon>
        <taxon>Ecdysozoa</taxon>
        <taxon>Arthropoda</taxon>
        <taxon>Hexapoda</taxon>
        <taxon>Insecta</taxon>
        <taxon>Pterygota</taxon>
        <taxon>Neoptera</taxon>
        <taxon>Endopterygota</taxon>
        <taxon>Hymenoptera</taxon>
        <taxon>Apocrita</taxon>
        <taxon>Aculeata</taxon>
        <taxon>Formicoidea</taxon>
        <taxon>Formicidae</taxon>
        <taxon>Formicinae</taxon>
        <taxon>Lasius</taxon>
        <taxon>Lasius</taxon>
    </lineage>
</organism>
<dbReference type="AlphaFoldDB" id="A0A0J7K4J6"/>
<sequence>MQIWPIQCSVANIANSKPEVVGIYKGPKKPYSFDLFLHQFIDDVFQVVSNGVLFLQKQIPVVLRAFIADTPARSWILNHFGHTSSNPCFKCKVIGIRCEDQMVFMGTNHRLRTDDEYAQLIDEDHHKGPSPVSRLSMGMVSQVPIEYMHLICIGVAKKLLTAWITGKYRKKMKLSGRNQDLISKRLQHLARYCPREFARIDS</sequence>
<dbReference type="OrthoDB" id="7696619at2759"/>
<dbReference type="PaxDb" id="67767-A0A0J7K4J6"/>
<proteinExistence type="predicted"/>
<dbReference type="PANTHER" id="PTHR33053">
    <property type="entry name" value="PROTEIN, PUTATIVE-RELATED"/>
    <property type="match status" value="1"/>
</dbReference>
<protein>
    <submittedName>
        <fullName evidence="1">Uncharacterized protein</fullName>
    </submittedName>
</protein>
<keyword evidence="2" id="KW-1185">Reference proteome</keyword>
<reference evidence="1 2" key="1">
    <citation type="submission" date="2015-04" db="EMBL/GenBank/DDBJ databases">
        <title>Lasius niger genome sequencing.</title>
        <authorList>
            <person name="Konorov E.A."/>
            <person name="Nikitin M.A."/>
            <person name="Kirill M.V."/>
            <person name="Chang P."/>
        </authorList>
    </citation>
    <scope>NUCLEOTIDE SEQUENCE [LARGE SCALE GENOMIC DNA]</scope>
    <source>
        <tissue evidence="1">Whole</tissue>
    </source>
</reference>
<dbReference type="STRING" id="67767.A0A0J7K4J6"/>